<keyword evidence="10" id="KW-1015">Disulfide bond</keyword>
<evidence type="ECO:0000256" key="7">
    <source>
        <dbReference type="ARBA" id="ARBA00022989"/>
    </source>
</evidence>
<organism evidence="18 19">
    <name type="scientific">Elysia crispata</name>
    <name type="common">lettuce slug</name>
    <dbReference type="NCBI Taxonomy" id="231223"/>
    <lineage>
        <taxon>Eukaryota</taxon>
        <taxon>Metazoa</taxon>
        <taxon>Spiralia</taxon>
        <taxon>Lophotrochozoa</taxon>
        <taxon>Mollusca</taxon>
        <taxon>Gastropoda</taxon>
        <taxon>Heterobranchia</taxon>
        <taxon>Euthyneura</taxon>
        <taxon>Panpulmonata</taxon>
        <taxon>Sacoglossa</taxon>
        <taxon>Placobranchoidea</taxon>
        <taxon>Plakobranchidae</taxon>
        <taxon>Elysia</taxon>
    </lineage>
</organism>
<dbReference type="InterPro" id="IPR008112">
    <property type="entry name" value="Relaxin_rcpt"/>
</dbReference>
<dbReference type="PRINTS" id="PR00237">
    <property type="entry name" value="GPCRRHODOPSN"/>
</dbReference>
<keyword evidence="6" id="KW-0677">Repeat</keyword>
<dbReference type="PANTHER" id="PTHR24372">
    <property type="entry name" value="GLYCOPROTEIN HORMONE RECEPTOR"/>
    <property type="match status" value="1"/>
</dbReference>
<dbReference type="InterPro" id="IPR001611">
    <property type="entry name" value="Leu-rich_rpt"/>
</dbReference>
<dbReference type="SUPFAM" id="SSF57424">
    <property type="entry name" value="LDL receptor-like module"/>
    <property type="match status" value="1"/>
</dbReference>
<evidence type="ECO:0000256" key="11">
    <source>
        <dbReference type="ARBA" id="ARBA00023170"/>
    </source>
</evidence>
<dbReference type="PANTHER" id="PTHR24372:SF80">
    <property type="entry name" value="FI21465P1-RELATED"/>
    <property type="match status" value="1"/>
</dbReference>
<dbReference type="InterPro" id="IPR032675">
    <property type="entry name" value="LRR_dom_sf"/>
</dbReference>
<feature type="transmembrane region" description="Helical" evidence="16">
    <location>
        <begin position="415"/>
        <end position="437"/>
    </location>
</feature>
<comment type="caution">
    <text evidence="18">The sequence shown here is derived from an EMBL/GenBank/DDBJ whole genome shotgun (WGS) entry which is preliminary data.</text>
</comment>
<feature type="transmembrane region" description="Helical" evidence="16">
    <location>
        <begin position="588"/>
        <end position="613"/>
    </location>
</feature>
<dbReference type="PROSITE" id="PS51450">
    <property type="entry name" value="LRR"/>
    <property type="match status" value="2"/>
</dbReference>
<dbReference type="GO" id="GO:0009755">
    <property type="term" value="P:hormone-mediated signaling pathway"/>
    <property type="evidence" value="ECO:0007669"/>
    <property type="project" value="TreeGrafter"/>
</dbReference>
<dbReference type="PROSITE" id="PS50068">
    <property type="entry name" value="LDLRA_2"/>
    <property type="match status" value="1"/>
</dbReference>
<evidence type="ECO:0000256" key="8">
    <source>
        <dbReference type="ARBA" id="ARBA00023040"/>
    </source>
</evidence>
<keyword evidence="2" id="KW-1003">Cell membrane</keyword>
<dbReference type="GO" id="GO:0007189">
    <property type="term" value="P:adenylate cyclase-activating G protein-coupled receptor signaling pathway"/>
    <property type="evidence" value="ECO:0007669"/>
    <property type="project" value="TreeGrafter"/>
</dbReference>
<keyword evidence="5" id="KW-0732">Signal</keyword>
<feature type="transmembrane region" description="Helical" evidence="16">
    <location>
        <begin position="665"/>
        <end position="687"/>
    </location>
</feature>
<evidence type="ECO:0000256" key="3">
    <source>
        <dbReference type="ARBA" id="ARBA00022614"/>
    </source>
</evidence>
<keyword evidence="9 16" id="KW-0472">Membrane</keyword>
<dbReference type="SUPFAM" id="SSF52058">
    <property type="entry name" value="L domain-like"/>
    <property type="match status" value="1"/>
</dbReference>
<dbReference type="Gene3D" id="1.20.1070.10">
    <property type="entry name" value="Rhodopsin 7-helix transmembrane proteins"/>
    <property type="match status" value="1"/>
</dbReference>
<dbReference type="Proteomes" id="UP001283361">
    <property type="component" value="Unassembled WGS sequence"/>
</dbReference>
<feature type="domain" description="G-protein coupled receptors family 1 profile" evidence="17">
    <location>
        <begin position="427"/>
        <end position="685"/>
    </location>
</feature>
<keyword evidence="7 16" id="KW-1133">Transmembrane helix</keyword>
<evidence type="ECO:0000256" key="6">
    <source>
        <dbReference type="ARBA" id="ARBA00022737"/>
    </source>
</evidence>
<sequence length="813" mass="91354">MIGLFYNGVLLQQVGCAVMSPGSSNSQKAPAYRKCPAEFFPCVSGHVTCVNRTLLCDHKPDCEDGSDEEALCDTYQYLIFDNLFKKRIDADRENDSAACSLGRIPEDCDCREETKIYCENRGIQRVPSPLPLEVTFLDISGNNLSSLPRRALGHLPYLETLKIDSSHVKMIESGALYDCPDLSDVILSNNGFSSFSADIFLKDNSVHTLNLLGNSLAALKKGSLTSMRALKDLVVKSNKINSIEPGVFRDTPNLESLDLTDNLISEIQPHFFEDLHNLKKLFIMKNRITMIQPHSFAALTSLAALSLASNRLRSLHNTYFTGLGNLTVLYITHNYIETIEKETFLPTKSINSLDLWDNDLTTITNGTFQYMPDLRFIYFDKFYFCAYAKQASVCKPEGDGISSKQNLLGSPLLRVSVWLVAMLACFGNLLVLLGRCLLLREDNPIHSFFIKNLSLADLLMGLYLLVIGVHDAKFRGDYLAHDQAWRNSWGCDASGVLSTLSTEMSVLTLCIITLDRYISIMYPLSFRRRGLKLARLIMAFTWAVCLALAAFPVMGLLYFGRSFYRDNAVCIPLHLHNPRARGWEYSSFLFLGLNLGSFAFIAYAYVAMFYSIHMSALPLRTSRDSKERCLAKRFFFIVITNFLCWIPIIIIKIVALAGVSISNDLYAWVIVFVLPVNSALNPLLYTLTTKLFKKQLLTKFTSVVFRPSGRDRPGSTQTSSSSLQANTMAARQVTNIEMDILKRYDPVGSCGTQLRATTQPLNGCDRQEARPRRISCDPLSRKDLMDNRHSQRQFHVFRSSVAAQDQASQQLLD</sequence>
<evidence type="ECO:0000256" key="2">
    <source>
        <dbReference type="ARBA" id="ARBA00022475"/>
    </source>
</evidence>
<comment type="caution">
    <text evidence="14">Lacks conserved residue(s) required for the propagation of feature annotation.</text>
</comment>
<reference evidence="18" key="1">
    <citation type="journal article" date="2023" name="G3 (Bethesda)">
        <title>A reference genome for the long-term kleptoplast-retaining sea slug Elysia crispata morphotype clarki.</title>
        <authorList>
            <person name="Eastman K.E."/>
            <person name="Pendleton A.L."/>
            <person name="Shaikh M.A."/>
            <person name="Suttiyut T."/>
            <person name="Ogas R."/>
            <person name="Tomko P."/>
            <person name="Gavelis G."/>
            <person name="Widhalm J.R."/>
            <person name="Wisecaver J.H."/>
        </authorList>
    </citation>
    <scope>NUCLEOTIDE SEQUENCE</scope>
    <source>
        <strain evidence="18">ECLA1</strain>
    </source>
</reference>
<dbReference type="FunFam" id="3.80.10.10:FF:000770">
    <property type="entry name" value="Uncharacterized protein"/>
    <property type="match status" value="1"/>
</dbReference>
<dbReference type="CDD" id="cd15137">
    <property type="entry name" value="7tmA_Relaxin_R"/>
    <property type="match status" value="1"/>
</dbReference>
<evidence type="ECO:0000256" key="4">
    <source>
        <dbReference type="ARBA" id="ARBA00022692"/>
    </source>
</evidence>
<dbReference type="Pfam" id="PF00057">
    <property type="entry name" value="Ldl_recept_a"/>
    <property type="match status" value="1"/>
</dbReference>
<dbReference type="PROSITE" id="PS50262">
    <property type="entry name" value="G_PROTEIN_RECEP_F1_2"/>
    <property type="match status" value="1"/>
</dbReference>
<dbReference type="SUPFAM" id="SSF81321">
    <property type="entry name" value="Family A G protein-coupled receptor-like"/>
    <property type="match status" value="1"/>
</dbReference>
<keyword evidence="8 15" id="KW-0297">G-protein coupled receptor</keyword>
<name>A0AAE0ZQT9_9GAST</name>
<dbReference type="SMART" id="SM00192">
    <property type="entry name" value="LDLa"/>
    <property type="match status" value="1"/>
</dbReference>
<feature type="transmembrane region" description="Helical" evidence="16">
    <location>
        <begin position="504"/>
        <end position="524"/>
    </location>
</feature>
<evidence type="ECO:0000313" key="18">
    <source>
        <dbReference type="EMBL" id="KAK3773361.1"/>
    </source>
</evidence>
<keyword evidence="3" id="KW-0433">Leucine-rich repeat</keyword>
<keyword evidence="4 15" id="KW-0812">Transmembrane</keyword>
<dbReference type="FunFam" id="1.20.1070.10:FF:000023">
    <property type="entry name" value="Relaxin family peptide receptor 1"/>
    <property type="match status" value="1"/>
</dbReference>
<dbReference type="InterPro" id="IPR017452">
    <property type="entry name" value="GPCR_Rhodpsn_7TM"/>
</dbReference>
<dbReference type="PRINTS" id="PR01739">
    <property type="entry name" value="RELAXINR"/>
</dbReference>
<dbReference type="CDD" id="cd00112">
    <property type="entry name" value="LDLa"/>
    <property type="match status" value="1"/>
</dbReference>
<accession>A0AAE0ZQT9</accession>
<keyword evidence="19" id="KW-1185">Reference proteome</keyword>
<evidence type="ECO:0000313" key="19">
    <source>
        <dbReference type="Proteomes" id="UP001283361"/>
    </source>
</evidence>
<comment type="similarity">
    <text evidence="15">Belongs to the G-protein coupled receptor 1 family.</text>
</comment>
<feature type="transmembrane region" description="Helical" evidence="16">
    <location>
        <begin position="634"/>
        <end position="659"/>
    </location>
</feature>
<comment type="subcellular location">
    <subcellularLocation>
        <location evidence="1">Cell membrane</location>
        <topology evidence="1">Multi-pass membrane protein</topology>
    </subcellularLocation>
</comment>
<evidence type="ECO:0000256" key="9">
    <source>
        <dbReference type="ARBA" id="ARBA00023136"/>
    </source>
</evidence>
<evidence type="ECO:0000256" key="13">
    <source>
        <dbReference type="ARBA" id="ARBA00023224"/>
    </source>
</evidence>
<dbReference type="InterPro" id="IPR003591">
    <property type="entry name" value="Leu-rich_rpt_typical-subtyp"/>
</dbReference>
<dbReference type="InterPro" id="IPR000276">
    <property type="entry name" value="GPCR_Rhodpsn"/>
</dbReference>
<feature type="transmembrane region" description="Helical" evidence="16">
    <location>
        <begin position="536"/>
        <end position="559"/>
    </location>
</feature>
<dbReference type="Pfam" id="PF13855">
    <property type="entry name" value="LRR_8"/>
    <property type="match status" value="3"/>
</dbReference>
<dbReference type="AlphaFoldDB" id="A0AAE0ZQT9"/>
<dbReference type="InterPro" id="IPR002172">
    <property type="entry name" value="LDrepeatLR_classA_rpt"/>
</dbReference>
<dbReference type="PROSITE" id="PS01209">
    <property type="entry name" value="LDLRA_1"/>
    <property type="match status" value="1"/>
</dbReference>
<dbReference type="Gene3D" id="3.80.10.10">
    <property type="entry name" value="Ribonuclease Inhibitor"/>
    <property type="match status" value="1"/>
</dbReference>
<evidence type="ECO:0000256" key="12">
    <source>
        <dbReference type="ARBA" id="ARBA00023180"/>
    </source>
</evidence>
<dbReference type="Pfam" id="PF00001">
    <property type="entry name" value="7tm_1"/>
    <property type="match status" value="1"/>
</dbReference>
<protein>
    <recommendedName>
        <fullName evidence="17">G-protein coupled receptors family 1 profile domain-containing protein</fullName>
    </recommendedName>
</protein>
<keyword evidence="12" id="KW-0325">Glycoprotein</keyword>
<dbReference type="Gene3D" id="4.10.400.10">
    <property type="entry name" value="Low-density Lipoprotein Receptor"/>
    <property type="match status" value="1"/>
</dbReference>
<dbReference type="InterPro" id="IPR036055">
    <property type="entry name" value="LDL_receptor-like_sf"/>
</dbReference>
<evidence type="ECO:0000259" key="17">
    <source>
        <dbReference type="PROSITE" id="PS50262"/>
    </source>
</evidence>
<evidence type="ECO:0000256" key="1">
    <source>
        <dbReference type="ARBA" id="ARBA00004651"/>
    </source>
</evidence>
<evidence type="ECO:0000256" key="15">
    <source>
        <dbReference type="RuleBase" id="RU000688"/>
    </source>
</evidence>
<dbReference type="InterPro" id="IPR023415">
    <property type="entry name" value="LDLR_class-A_CS"/>
</dbReference>
<evidence type="ECO:0000256" key="5">
    <source>
        <dbReference type="ARBA" id="ARBA00022729"/>
    </source>
</evidence>
<dbReference type="EMBL" id="JAWDGP010003545">
    <property type="protein sequence ID" value="KAK3773361.1"/>
    <property type="molecule type" value="Genomic_DNA"/>
</dbReference>
<dbReference type="SMART" id="SM00369">
    <property type="entry name" value="LRR_TYP"/>
    <property type="match status" value="7"/>
</dbReference>
<evidence type="ECO:0000256" key="16">
    <source>
        <dbReference type="SAM" id="Phobius"/>
    </source>
</evidence>
<keyword evidence="13 15" id="KW-0807">Transducer</keyword>
<proteinExistence type="inferred from homology"/>
<evidence type="ECO:0000256" key="10">
    <source>
        <dbReference type="ARBA" id="ARBA00023157"/>
    </source>
</evidence>
<dbReference type="GO" id="GO:0008528">
    <property type="term" value="F:G protein-coupled peptide receptor activity"/>
    <property type="evidence" value="ECO:0007669"/>
    <property type="project" value="TreeGrafter"/>
</dbReference>
<keyword evidence="11 15" id="KW-0675">Receptor</keyword>
<dbReference type="GO" id="GO:0005886">
    <property type="term" value="C:plasma membrane"/>
    <property type="evidence" value="ECO:0007669"/>
    <property type="project" value="UniProtKB-SubCell"/>
</dbReference>
<dbReference type="PROSITE" id="PS00237">
    <property type="entry name" value="G_PROTEIN_RECEP_F1_1"/>
    <property type="match status" value="1"/>
</dbReference>
<feature type="transmembrane region" description="Helical" evidence="16">
    <location>
        <begin position="449"/>
        <end position="469"/>
    </location>
</feature>
<evidence type="ECO:0000256" key="14">
    <source>
        <dbReference type="PROSITE-ProRule" id="PRU00124"/>
    </source>
</evidence>
<gene>
    <name evidence="18" type="ORF">RRG08_023241</name>
</gene>